<dbReference type="Proteomes" id="UP000287144">
    <property type="component" value="Unassembled WGS sequence"/>
</dbReference>
<dbReference type="PANTHER" id="PTHR10622:SF10">
    <property type="entry name" value="HET DOMAIN-CONTAINING PROTEIN"/>
    <property type="match status" value="1"/>
</dbReference>
<feature type="transmembrane region" description="Helical" evidence="1">
    <location>
        <begin position="6"/>
        <end position="25"/>
    </location>
</feature>
<gene>
    <name evidence="2" type="ORF">CEP52_010526</name>
</gene>
<name>A0A428T822_9HYPO</name>
<organism evidence="2 3">
    <name type="scientific">Fusarium oligoseptatum</name>
    <dbReference type="NCBI Taxonomy" id="2604345"/>
    <lineage>
        <taxon>Eukaryota</taxon>
        <taxon>Fungi</taxon>
        <taxon>Dikarya</taxon>
        <taxon>Ascomycota</taxon>
        <taxon>Pezizomycotina</taxon>
        <taxon>Sordariomycetes</taxon>
        <taxon>Hypocreomycetidae</taxon>
        <taxon>Hypocreales</taxon>
        <taxon>Nectriaceae</taxon>
        <taxon>Fusarium</taxon>
        <taxon>Fusarium solani species complex</taxon>
    </lineage>
</organism>
<evidence type="ECO:0000256" key="1">
    <source>
        <dbReference type="SAM" id="Phobius"/>
    </source>
</evidence>
<proteinExistence type="predicted"/>
<evidence type="ECO:0000313" key="2">
    <source>
        <dbReference type="EMBL" id="RSL98154.1"/>
    </source>
</evidence>
<keyword evidence="1" id="KW-0472">Membrane</keyword>
<keyword evidence="1" id="KW-1133">Transmembrane helix</keyword>
<accession>A0A428T822</accession>
<keyword evidence="1" id="KW-0812">Transmembrane</keyword>
<dbReference type="STRING" id="1325735.A0A428T822"/>
<feature type="transmembrane region" description="Helical" evidence="1">
    <location>
        <begin position="37"/>
        <end position="58"/>
    </location>
</feature>
<dbReference type="EMBL" id="NKCK01000118">
    <property type="protein sequence ID" value="RSL98154.1"/>
    <property type="molecule type" value="Genomic_DNA"/>
</dbReference>
<dbReference type="AlphaFoldDB" id="A0A428T822"/>
<keyword evidence="3" id="KW-1185">Reference proteome</keyword>
<protein>
    <submittedName>
        <fullName evidence="2">Uncharacterized protein</fullName>
    </submittedName>
</protein>
<reference evidence="2 3" key="1">
    <citation type="submission" date="2017-06" db="EMBL/GenBank/DDBJ databases">
        <title>Comparative genomic analysis of Ambrosia Fusariam Clade fungi.</title>
        <authorList>
            <person name="Stajich J.E."/>
            <person name="Carrillo J."/>
            <person name="Kijimoto T."/>
            <person name="Eskalen A."/>
            <person name="O'Donnell K."/>
            <person name="Kasson M."/>
        </authorList>
    </citation>
    <scope>NUCLEOTIDE SEQUENCE [LARGE SCALE GENOMIC DNA]</scope>
    <source>
        <strain evidence="2 3">NRRL62579</strain>
    </source>
</reference>
<sequence length="270" mass="30787">MVMTLHVTVFYIILFTFLIEWPYLFEKTYDINQGFKNTTFVGMFLGMQFISVLVPFIYGKTVHASRLSESPESKRPKFSPEIPLYAELSEVINSMFQWYEQAEACFAYLCDISAGQDPKAVGSDFRKSRWFTRGWTLQELLAPFRVVFLDGGWNKIGSRDSLGSVIEESTGIGSAYINGTADKSTGFYRNRRVLLPGASVAERMSWAAKRGTTREEDMAYCHLGLFEMHRPLIYGEGGRAFPRLQEAIMKVSGDSSILTWRYRLLPNAYS</sequence>
<comment type="caution">
    <text evidence="2">The sequence shown here is derived from an EMBL/GenBank/DDBJ whole genome shotgun (WGS) entry which is preliminary data.</text>
</comment>
<dbReference type="PANTHER" id="PTHR10622">
    <property type="entry name" value="HET DOMAIN-CONTAINING PROTEIN"/>
    <property type="match status" value="1"/>
</dbReference>
<evidence type="ECO:0000313" key="3">
    <source>
        <dbReference type="Proteomes" id="UP000287144"/>
    </source>
</evidence>